<name>A0A5C4X6R4_9MICO</name>
<feature type="transmembrane region" description="Helical" evidence="1">
    <location>
        <begin position="209"/>
        <end position="228"/>
    </location>
</feature>
<evidence type="ECO:0000313" key="2">
    <source>
        <dbReference type="EMBL" id="TNM58246.1"/>
    </source>
</evidence>
<keyword evidence="1" id="KW-0812">Transmembrane</keyword>
<feature type="transmembrane region" description="Helical" evidence="1">
    <location>
        <begin position="54"/>
        <end position="76"/>
    </location>
</feature>
<protein>
    <submittedName>
        <fullName evidence="2">Uncharacterized protein</fullName>
    </submittedName>
</protein>
<dbReference type="GO" id="GO:0004190">
    <property type="term" value="F:aspartic-type endopeptidase activity"/>
    <property type="evidence" value="ECO:0007669"/>
    <property type="project" value="InterPro"/>
</dbReference>
<feature type="transmembrane region" description="Helical" evidence="1">
    <location>
        <begin position="184"/>
        <end position="203"/>
    </location>
</feature>
<dbReference type="Proteomes" id="UP000314223">
    <property type="component" value="Unassembled WGS sequence"/>
</dbReference>
<keyword evidence="1" id="KW-0472">Membrane</keyword>
<evidence type="ECO:0000256" key="1">
    <source>
        <dbReference type="SAM" id="Phobius"/>
    </source>
</evidence>
<feature type="transmembrane region" description="Helical" evidence="1">
    <location>
        <begin position="102"/>
        <end position="120"/>
    </location>
</feature>
<proteinExistence type="predicted"/>
<feature type="transmembrane region" description="Helical" evidence="1">
    <location>
        <begin position="132"/>
        <end position="150"/>
    </location>
</feature>
<sequence>MDTGVLHGMTIGVTVLAALACGLVLSVTPRAWLNDCSHLQRWQASRWARGMGPMLLGPIIAAAVAVVFTLFVLAPLETGWSAYAPLGGTTFAPGQPNSADRIVSALLLGLIAGATSFLVTADVSVRRLPDRIVIPLSLVALGLIITGSVLGALPMWFWSFFAGLLGLGAFAALHLVGRALRARTMGLGDVKLAFIVFAVPGLFDPWAPALVLVAMMLISGAWALIGAIRAGQVRGVTIAFGPAMLSGMWLGCLFAPILL</sequence>
<dbReference type="AlphaFoldDB" id="A0A5C4X6R4"/>
<accession>A0A5C4X6R4</accession>
<keyword evidence="1" id="KW-1133">Transmembrane helix</keyword>
<feature type="transmembrane region" description="Helical" evidence="1">
    <location>
        <begin position="235"/>
        <end position="258"/>
    </location>
</feature>
<feature type="transmembrane region" description="Helical" evidence="1">
    <location>
        <begin position="6"/>
        <end position="33"/>
    </location>
</feature>
<reference evidence="2 3" key="1">
    <citation type="submission" date="2019-06" db="EMBL/GenBank/DDBJ databases">
        <authorList>
            <person name="Mardanova A.M."/>
            <person name="Pudova D.S."/>
            <person name="Shagimardanova E.I."/>
            <person name="Gogoleva N.E."/>
            <person name="Lutfullin M.T."/>
            <person name="Hadieva G.F."/>
            <person name="Sharipova M.R."/>
        </authorList>
    </citation>
    <scope>NUCLEOTIDE SEQUENCE [LARGE SCALE GENOMIC DNA]</scope>
    <source>
        <strain evidence="2 3">MG-1</strain>
    </source>
</reference>
<gene>
    <name evidence="2" type="ORF">FHQ09_02970</name>
</gene>
<dbReference type="EMBL" id="VDMQ01000001">
    <property type="protein sequence ID" value="TNM58246.1"/>
    <property type="molecule type" value="Genomic_DNA"/>
</dbReference>
<organism evidence="2 3">
    <name type="scientific">Brevibacterium sediminis</name>
    <dbReference type="NCBI Taxonomy" id="1857024"/>
    <lineage>
        <taxon>Bacteria</taxon>
        <taxon>Bacillati</taxon>
        <taxon>Actinomycetota</taxon>
        <taxon>Actinomycetes</taxon>
        <taxon>Micrococcales</taxon>
        <taxon>Brevibacteriaceae</taxon>
        <taxon>Brevibacterium</taxon>
    </lineage>
</organism>
<evidence type="ECO:0000313" key="3">
    <source>
        <dbReference type="Proteomes" id="UP000314223"/>
    </source>
</evidence>
<dbReference type="GO" id="GO:0016020">
    <property type="term" value="C:membrane"/>
    <property type="evidence" value="ECO:0007669"/>
    <property type="project" value="InterPro"/>
</dbReference>
<dbReference type="Gene3D" id="1.20.120.1220">
    <property type="match status" value="1"/>
</dbReference>
<feature type="transmembrane region" description="Helical" evidence="1">
    <location>
        <begin position="156"/>
        <end position="177"/>
    </location>
</feature>
<comment type="caution">
    <text evidence="2">The sequence shown here is derived from an EMBL/GenBank/DDBJ whole genome shotgun (WGS) entry which is preliminary data.</text>
</comment>